<accession>F0ZHX8</accession>
<protein>
    <recommendedName>
        <fullName evidence="2">Clu domain-containing protein</fullName>
    </recommendedName>
</protein>
<proteinExistence type="predicted"/>
<keyword evidence="4" id="KW-1185">Reference proteome</keyword>
<dbReference type="KEGG" id="dpp:DICPUDRAFT_31848"/>
<feature type="compositionally biased region" description="Polar residues" evidence="1">
    <location>
        <begin position="79"/>
        <end position="98"/>
    </location>
</feature>
<dbReference type="FunCoup" id="F0ZHX8">
    <property type="interactions" value="615"/>
</dbReference>
<name>F0ZHX8_DICPU</name>
<dbReference type="PANTHER" id="PTHR12601:SF8">
    <property type="entry name" value="CLU DOMAIN-CONTAINING PROTEIN"/>
    <property type="match status" value="1"/>
</dbReference>
<dbReference type="Pfam" id="PF12807">
    <property type="entry name" value="eIF3_p135"/>
    <property type="match status" value="1"/>
</dbReference>
<dbReference type="PANTHER" id="PTHR12601">
    <property type="entry name" value="EUKARYOTIC TRANSLATION INITIATION FACTOR 3 SUBUNIT EIF-3"/>
    <property type="match status" value="1"/>
</dbReference>
<dbReference type="SMART" id="SM00367">
    <property type="entry name" value="LRR_CC"/>
    <property type="match status" value="5"/>
</dbReference>
<dbReference type="InterPro" id="IPR033646">
    <property type="entry name" value="CLU-central"/>
</dbReference>
<dbReference type="GO" id="GO:0003729">
    <property type="term" value="F:mRNA binding"/>
    <property type="evidence" value="ECO:0000318"/>
    <property type="project" value="GO_Central"/>
</dbReference>
<dbReference type="InterPro" id="IPR025697">
    <property type="entry name" value="CLU_dom"/>
</dbReference>
<dbReference type="FunFam" id="3.80.10.10:FF:002226">
    <property type="entry name" value="Uncharacterized protein"/>
    <property type="match status" value="1"/>
</dbReference>
<dbReference type="OMA" id="RWIENSQ"/>
<dbReference type="RefSeq" id="XP_003287016.1">
    <property type="nucleotide sequence ID" value="XM_003286968.1"/>
</dbReference>
<reference evidence="4" key="1">
    <citation type="journal article" date="2011" name="Genome Biol.">
        <title>Comparative genomics of the social amoebae Dictyostelium discoideum and Dictyostelium purpureum.</title>
        <authorList>
            <consortium name="US DOE Joint Genome Institute (JGI-PGF)"/>
            <person name="Sucgang R."/>
            <person name="Kuo A."/>
            <person name="Tian X."/>
            <person name="Salerno W."/>
            <person name="Parikh A."/>
            <person name="Feasley C.L."/>
            <person name="Dalin E."/>
            <person name="Tu H."/>
            <person name="Huang E."/>
            <person name="Barry K."/>
            <person name="Lindquist E."/>
            <person name="Shapiro H."/>
            <person name="Bruce D."/>
            <person name="Schmutz J."/>
            <person name="Salamov A."/>
            <person name="Fey P."/>
            <person name="Gaudet P."/>
            <person name="Anjard C."/>
            <person name="Babu M.M."/>
            <person name="Basu S."/>
            <person name="Bushmanova Y."/>
            <person name="van der Wel H."/>
            <person name="Katoh-Kurasawa M."/>
            <person name="Dinh C."/>
            <person name="Coutinho P.M."/>
            <person name="Saito T."/>
            <person name="Elias M."/>
            <person name="Schaap P."/>
            <person name="Kay R.R."/>
            <person name="Henrissat B."/>
            <person name="Eichinger L."/>
            <person name="Rivero F."/>
            <person name="Putnam N.H."/>
            <person name="West C.M."/>
            <person name="Loomis W.F."/>
            <person name="Chisholm R.L."/>
            <person name="Shaulsky G."/>
            <person name="Strassmann J.E."/>
            <person name="Queller D.C."/>
            <person name="Kuspa A."/>
            <person name="Grigoriev I.V."/>
        </authorList>
    </citation>
    <scope>NUCLEOTIDE SEQUENCE [LARGE SCALE GENOMIC DNA]</scope>
    <source>
        <strain evidence="4">QSDP1</strain>
    </source>
</reference>
<evidence type="ECO:0000256" key="1">
    <source>
        <dbReference type="SAM" id="MobiDB-lite"/>
    </source>
</evidence>
<organism evidence="3 4">
    <name type="scientific">Dictyostelium purpureum</name>
    <name type="common">Slime mold</name>
    <dbReference type="NCBI Taxonomy" id="5786"/>
    <lineage>
        <taxon>Eukaryota</taxon>
        <taxon>Amoebozoa</taxon>
        <taxon>Evosea</taxon>
        <taxon>Eumycetozoa</taxon>
        <taxon>Dictyostelia</taxon>
        <taxon>Dictyosteliales</taxon>
        <taxon>Dictyosteliaceae</taxon>
        <taxon>Dictyostelium</taxon>
    </lineage>
</organism>
<dbReference type="PROSITE" id="PS51823">
    <property type="entry name" value="CLU"/>
    <property type="match status" value="1"/>
</dbReference>
<dbReference type="GO" id="GO:0005737">
    <property type="term" value="C:cytoplasm"/>
    <property type="evidence" value="ECO:0000318"/>
    <property type="project" value="GO_Central"/>
</dbReference>
<feature type="region of interest" description="Disordered" evidence="1">
    <location>
        <begin position="79"/>
        <end position="121"/>
    </location>
</feature>
<dbReference type="EMBL" id="GL871026">
    <property type="protein sequence ID" value="EGC36444.1"/>
    <property type="molecule type" value="Genomic_DNA"/>
</dbReference>
<dbReference type="SUPFAM" id="SSF52047">
    <property type="entry name" value="RNI-like"/>
    <property type="match status" value="2"/>
</dbReference>
<dbReference type="Gene3D" id="3.80.10.10">
    <property type="entry name" value="Ribonuclease Inhibitor"/>
    <property type="match status" value="2"/>
</dbReference>
<gene>
    <name evidence="3" type="ORF">DICPUDRAFT_31848</name>
</gene>
<evidence type="ECO:0000313" key="3">
    <source>
        <dbReference type="EMBL" id="EGC36444.1"/>
    </source>
</evidence>
<evidence type="ECO:0000259" key="2">
    <source>
        <dbReference type="PROSITE" id="PS51823"/>
    </source>
</evidence>
<dbReference type="GeneID" id="10500584"/>
<dbReference type="InParanoid" id="F0ZHX8"/>
<feature type="compositionally biased region" description="Low complexity" evidence="1">
    <location>
        <begin position="225"/>
        <end position="237"/>
    </location>
</feature>
<sequence length="1504" mass="171264">MESKDNNINNNSNNKKDGKSFNDVMSYWSIKDSGNKIPIIPLQSSNSKIVNSNRSDGQEIQRESISCYSSVALNSEDPQIDSINNYSSNPLLTNNDTSAAAAPQQQPPQIENSMSEERGHEYDEFLNKREEEPKNLSKEEQEERDEKLLTFYKPSTNSDSGSNYNVSNYSPAAASYSVQSYSAAGIYSASVLNQSRQKEHKQQQQQQQQQEQKQDKVYRTETPYGSDSYKSVVQSSGSSAYNPYGVENYNPSTDSSASNYSQDNEEEFFISTNEDIHRINTLPEEKSECSWVNSGSNWNEAFQHFMDLPCSEDKYKNLSNIANDFVYCADSFGKIIISELHLPHEQKTIKPLALGGVAGGLKYMCQNIIFKFVIDTELVPGIWMYGETKRSDEKAQKSAGHEIKGLNNFLELSNGLVRFPLMAIIDYRGYRLLAISALPINKKTIVYGSCDGGNTVHCSDEKINQEMERMCKILNLTGHVVGANKVFIYGPGDIEIHKGFDNRYYMIDFARIFPPMYPCVLNSNKKIGRDIFYSMIRPELLTRSTKPLSSDGFSGWQTDTLDNVKSLNDDIKKLSERLHSEIIPECIKILDASKRKKGNRNGETLSADGQISSSNYSSNFSFSSDSAFTNNSTSSDSSVSSDEILAMEEMSLDFTNVGVGAKRTGKDFTEKCLEMLKLIDFIHSRGVNLKYLGLIAKSVGDREIRNLMLTEVCARVWKRIIRSKIREKMDKSNRPSEGPYKQILSDIFEIILSTNKAKYKEFWSSTSSGNFKYVALRVFPKCLSKNDRSESMDLRSSIDTRFLAYRIILMLNIRVNNSAFEQFLSNPKYIISHKDIEEVGSVVKYPNIIDFAAGSYLFYESQRITNESDSIPVEISRWIENSQMKLRSAARSMPLSYKVLVRSSMANMLLANISTNFKESIDICRTTLDTIRRTKSRHKGQSQLLALEGMLRLKLANYLLFCSHNYQEFRFEIELARAKLEEALSIDINSVEEFLHQSLPMERYFAKNELRDKTLLFSERRRYNELFSMVLMMHEASETSILRTYLPTAFSKIVQIRDLSIPNALARLLDASRVNQLLEQLPNMRCMTVAKTSLTSDICYNILNMKNLKNIKLDHSHIRTNNNINTKDLPIISNYNQFMKLLLTELPSLLSLQLDSKSICDEDFEGIHHLFDRLYNLSISDSQITDKTLIALAPHLKNLCSLSLTVSRDYGDEGLIAVLESVQDRLKKLCVSYNSKITDKSAQVIAKHATKLEELLIARTRFSDEAIANIASKTEKIQILDLSSTNTDVSTVYALNTHGAKNLEKLYLAESQKINDVYIELLINLKLNLKVLHLPECDCADELLWKLFSKLNNIEELSMPNHFHLPSFMESYEPSGAFIEECDQPLYSLKTLNLTMCTISLNSLQDLFHLVPQLESLSISAVTYVNDQSIILDLNMDVLYSMVPLFYNLREINLSNSKFIDSRQIRCLISKSPSLRNIHLWNCDLINSQQLYDLSCQYPYIQFD</sequence>
<feature type="region of interest" description="Disordered" evidence="1">
    <location>
        <begin position="194"/>
        <end position="237"/>
    </location>
</feature>
<dbReference type="InterPro" id="IPR006553">
    <property type="entry name" value="Leu-rich_rpt_Cys-con_subtyp"/>
</dbReference>
<dbReference type="VEuPathDB" id="AmoebaDB:DICPUDRAFT_31848"/>
<dbReference type="InterPro" id="IPR032675">
    <property type="entry name" value="LRR_dom_sf"/>
</dbReference>
<dbReference type="OrthoDB" id="18317at2759"/>
<evidence type="ECO:0000313" key="4">
    <source>
        <dbReference type="Proteomes" id="UP000001064"/>
    </source>
</evidence>
<feature type="domain" description="Clu" evidence="2">
    <location>
        <begin position="270"/>
        <end position="520"/>
    </location>
</feature>
<feature type="compositionally biased region" description="Low complexity" evidence="1">
    <location>
        <begin position="1"/>
        <end position="13"/>
    </location>
</feature>
<feature type="compositionally biased region" description="Low complexity" evidence="1">
    <location>
        <begin position="99"/>
        <end position="109"/>
    </location>
</feature>
<dbReference type="eggNOG" id="KOG1839">
    <property type="taxonomic scope" value="Eukaryota"/>
</dbReference>
<dbReference type="InterPro" id="IPR027523">
    <property type="entry name" value="CLU_prot"/>
</dbReference>
<dbReference type="Proteomes" id="UP000001064">
    <property type="component" value="Unassembled WGS sequence"/>
</dbReference>
<dbReference type="Pfam" id="PF13236">
    <property type="entry name" value="CLU"/>
    <property type="match status" value="1"/>
</dbReference>
<feature type="region of interest" description="Disordered" evidence="1">
    <location>
        <begin position="1"/>
        <end position="21"/>
    </location>
</feature>
<dbReference type="GO" id="GO:0048312">
    <property type="term" value="P:intracellular distribution of mitochondria"/>
    <property type="evidence" value="ECO:0000318"/>
    <property type="project" value="GO_Central"/>
</dbReference>